<proteinExistence type="inferred from homology"/>
<evidence type="ECO:0000256" key="1">
    <source>
        <dbReference type="ARBA" id="ARBA00022603"/>
    </source>
</evidence>
<evidence type="ECO:0000256" key="4">
    <source>
        <dbReference type="ARBA" id="ARBA00022884"/>
    </source>
</evidence>
<evidence type="ECO:0000256" key="5">
    <source>
        <dbReference type="PROSITE-ProRule" id="PRU01023"/>
    </source>
</evidence>
<evidence type="ECO:0000256" key="2">
    <source>
        <dbReference type="ARBA" id="ARBA00022679"/>
    </source>
</evidence>
<feature type="region of interest" description="Disordered" evidence="6">
    <location>
        <begin position="76"/>
        <end position="144"/>
    </location>
</feature>
<evidence type="ECO:0000259" key="7">
    <source>
        <dbReference type="PROSITE" id="PS51686"/>
    </source>
</evidence>
<feature type="compositionally biased region" description="Polar residues" evidence="6">
    <location>
        <begin position="129"/>
        <end position="144"/>
    </location>
</feature>
<dbReference type="GO" id="GO:0032259">
    <property type="term" value="P:methylation"/>
    <property type="evidence" value="ECO:0007669"/>
    <property type="project" value="UniProtKB-KW"/>
</dbReference>
<keyword evidence="3 5" id="KW-0949">S-adenosyl-L-methionine</keyword>
<dbReference type="Pfam" id="PF01189">
    <property type="entry name" value="Methyltr_RsmB-F"/>
    <property type="match status" value="1"/>
</dbReference>
<dbReference type="AlphaFoldDB" id="A0ABD3N8Z6"/>
<dbReference type="GO" id="GO:0003723">
    <property type="term" value="F:RNA binding"/>
    <property type="evidence" value="ECO:0007669"/>
    <property type="project" value="UniProtKB-UniRule"/>
</dbReference>
<keyword evidence="2 5" id="KW-0808">Transferase</keyword>
<evidence type="ECO:0000256" key="3">
    <source>
        <dbReference type="ARBA" id="ARBA00022691"/>
    </source>
</evidence>
<feature type="compositionally biased region" description="Polar residues" evidence="6">
    <location>
        <begin position="80"/>
        <end position="89"/>
    </location>
</feature>
<dbReference type="EMBL" id="JALLBG020000010">
    <property type="protein sequence ID" value="KAL3772495.1"/>
    <property type="molecule type" value="Genomic_DNA"/>
</dbReference>
<feature type="active site" description="Nucleophile" evidence="5">
    <location>
        <position position="417"/>
    </location>
</feature>
<organism evidence="8 9">
    <name type="scientific">Discostella pseudostelligera</name>
    <dbReference type="NCBI Taxonomy" id="259834"/>
    <lineage>
        <taxon>Eukaryota</taxon>
        <taxon>Sar</taxon>
        <taxon>Stramenopiles</taxon>
        <taxon>Ochrophyta</taxon>
        <taxon>Bacillariophyta</taxon>
        <taxon>Coscinodiscophyceae</taxon>
        <taxon>Thalassiosirophycidae</taxon>
        <taxon>Stephanodiscales</taxon>
        <taxon>Stephanodiscaceae</taxon>
        <taxon>Discostella</taxon>
    </lineage>
</organism>
<dbReference type="InterPro" id="IPR018247">
    <property type="entry name" value="EF_Hand_1_Ca_BS"/>
</dbReference>
<evidence type="ECO:0000313" key="8">
    <source>
        <dbReference type="EMBL" id="KAL3772495.1"/>
    </source>
</evidence>
<dbReference type="PANTHER" id="PTHR22808:SF1">
    <property type="entry name" value="RNA CYTOSINE-C(5)-METHYLTRANSFERASE NSUN2-RELATED"/>
    <property type="match status" value="1"/>
</dbReference>
<dbReference type="PRINTS" id="PR02008">
    <property type="entry name" value="RCMTFAMILY"/>
</dbReference>
<dbReference type="PROSITE" id="PS00018">
    <property type="entry name" value="EF_HAND_1"/>
    <property type="match status" value="1"/>
</dbReference>
<dbReference type="InterPro" id="IPR023267">
    <property type="entry name" value="RCMT"/>
</dbReference>
<keyword evidence="9" id="KW-1185">Reference proteome</keyword>
<dbReference type="Proteomes" id="UP001530293">
    <property type="component" value="Unassembled WGS sequence"/>
</dbReference>
<keyword evidence="4 5" id="KW-0694">RNA-binding</keyword>
<evidence type="ECO:0000313" key="9">
    <source>
        <dbReference type="Proteomes" id="UP001530293"/>
    </source>
</evidence>
<comment type="caution">
    <text evidence="5">Lacks conserved residue(s) required for the propagation of feature annotation.</text>
</comment>
<dbReference type="InterPro" id="IPR001678">
    <property type="entry name" value="MeTrfase_RsmB-F_NOP2_dom"/>
</dbReference>
<feature type="binding site" evidence="5">
    <location>
        <position position="313"/>
    </location>
    <ligand>
        <name>S-adenosyl-L-methionine</name>
        <dbReference type="ChEBI" id="CHEBI:59789"/>
    </ligand>
</feature>
<dbReference type="Gene3D" id="3.40.50.150">
    <property type="entry name" value="Vaccinia Virus protein VP39"/>
    <property type="match status" value="1"/>
</dbReference>
<feature type="region of interest" description="Disordered" evidence="6">
    <location>
        <begin position="1"/>
        <end position="38"/>
    </location>
</feature>
<dbReference type="InterPro" id="IPR029063">
    <property type="entry name" value="SAM-dependent_MTases_sf"/>
</dbReference>
<dbReference type="SUPFAM" id="SSF53335">
    <property type="entry name" value="S-adenosyl-L-methionine-dependent methyltransferases"/>
    <property type="match status" value="1"/>
</dbReference>
<feature type="binding site" evidence="5">
    <location>
        <position position="364"/>
    </location>
    <ligand>
        <name>S-adenosyl-L-methionine</name>
        <dbReference type="ChEBI" id="CHEBI:59789"/>
    </ligand>
</feature>
<gene>
    <name evidence="8" type="ORF">ACHAWU_000057</name>
</gene>
<dbReference type="PANTHER" id="PTHR22808">
    <property type="entry name" value="NCL1 YEAST -RELATED NOL1/NOP2/FMU SUN DOMAIN-CONTAINING"/>
    <property type="match status" value="1"/>
</dbReference>
<dbReference type="CDD" id="cd02440">
    <property type="entry name" value="AdoMet_MTases"/>
    <property type="match status" value="1"/>
</dbReference>
<name>A0ABD3N8Z6_9STRA</name>
<keyword evidence="1 5" id="KW-0489">Methyltransferase</keyword>
<accession>A0ABD3N8Z6</accession>
<feature type="domain" description="SAM-dependent MTase RsmB/NOP-type" evidence="7">
    <location>
        <begin position="171"/>
        <end position="546"/>
    </location>
</feature>
<dbReference type="InterPro" id="IPR049560">
    <property type="entry name" value="MeTrfase_RsmB-F_NOP2_cat"/>
</dbReference>
<feature type="binding site" evidence="5">
    <location>
        <position position="345"/>
    </location>
    <ligand>
        <name>S-adenosyl-L-methionine</name>
        <dbReference type="ChEBI" id="CHEBI:59789"/>
    </ligand>
</feature>
<protein>
    <recommendedName>
        <fullName evidence="7">SAM-dependent MTase RsmB/NOP-type domain-containing protein</fullName>
    </recommendedName>
</protein>
<dbReference type="GO" id="GO:0008168">
    <property type="term" value="F:methyltransferase activity"/>
    <property type="evidence" value="ECO:0007669"/>
    <property type="project" value="UniProtKB-KW"/>
</dbReference>
<evidence type="ECO:0000256" key="6">
    <source>
        <dbReference type="SAM" id="MobiDB-lite"/>
    </source>
</evidence>
<comment type="caution">
    <text evidence="8">The sequence shown here is derived from an EMBL/GenBank/DDBJ whole genome shotgun (WGS) entry which is preliminary data.</text>
</comment>
<dbReference type="PROSITE" id="PS51686">
    <property type="entry name" value="SAM_MT_RSMB_NOP"/>
    <property type="match status" value="1"/>
</dbReference>
<reference evidence="8 9" key="1">
    <citation type="submission" date="2024-10" db="EMBL/GenBank/DDBJ databases">
        <title>Updated reference genomes for cyclostephanoid diatoms.</title>
        <authorList>
            <person name="Roberts W.R."/>
            <person name="Alverson A.J."/>
        </authorList>
    </citation>
    <scope>NUCLEOTIDE SEQUENCE [LARGE SCALE GENOMIC DNA]</scope>
    <source>
        <strain evidence="8 9">AJA232-27</strain>
    </source>
</reference>
<sequence length="547" mass="59431">MPKRARASSDTQNPLSSARKDSASSTKNSNKADRNAQGLWHRKSGAGYHLFLSYYGSQPTGVVAGDDDFINIAAHDGTDAGSTTTNHNGGTIGMSRAAKRRRQKKNAGPSTTSNGALHKQHNPDGDHNIGNSSFGYNNTGVESNRQSVDATHPLMRAFSLTNKQYPHLTRFVHALSRPLPLTLRFREYNQSLSVELKEHLAKDYSAMIAPVAFDPTNSIYQSTPKSSLHKSNLGQTCPKLKQLIVDSSMNGIIARQELGSMLPVICLRAVRAITPGSKVLDICASPGSKTLQTLEIVGSSTKQGSKGRVIANDVHAGRLDSLRAAVLRSGLPECLTSRVTFTNYDASIFPAPKSGKLFDAIICDVPCGGDGTIRKDKHILPLWSPNISTSMHGLQLRILQRALELVKIGGVVCYSTCSLNPIEDEAVVAAALLGGCNNIGGAEYELLDWPKSSLPGFLRRPGVHTWRVAFYGEQDGIEDTNDSDDFDSLSFFDKYDDALDAGMKEAKPTFWPNIVGNERIGLDRCTRLFPQDQDSGGFFLALIKRIK</sequence>
<comment type="similarity">
    <text evidence="5">Belongs to the class I-like SAM-binding methyltransferase superfamily. RsmB/NOP family.</text>
</comment>